<evidence type="ECO:0000313" key="2">
    <source>
        <dbReference type="EMBL" id="MBO1806324.1"/>
    </source>
</evidence>
<dbReference type="InterPro" id="IPR017927">
    <property type="entry name" value="FAD-bd_FR_type"/>
</dbReference>
<dbReference type="InterPro" id="IPR017938">
    <property type="entry name" value="Riboflavin_synthase-like_b-brl"/>
</dbReference>
<proteinExistence type="predicted"/>
<dbReference type="AlphaFoldDB" id="A0A939LWX1"/>
<accession>A0A939LWX1</accession>
<dbReference type="InterPro" id="IPR039374">
    <property type="entry name" value="SIP_fam"/>
</dbReference>
<keyword evidence="3" id="KW-1185">Reference proteome</keyword>
<protein>
    <submittedName>
        <fullName evidence="2">Siderophore-interacting protein</fullName>
    </submittedName>
</protein>
<feature type="domain" description="FAD-binding FR-type" evidence="1">
    <location>
        <begin position="13"/>
        <end position="147"/>
    </location>
</feature>
<dbReference type="Pfam" id="PF08021">
    <property type="entry name" value="FAD_binding_9"/>
    <property type="match status" value="1"/>
</dbReference>
<dbReference type="GO" id="GO:0016491">
    <property type="term" value="F:oxidoreductase activity"/>
    <property type="evidence" value="ECO:0007669"/>
    <property type="project" value="InterPro"/>
</dbReference>
<dbReference type="PROSITE" id="PS51384">
    <property type="entry name" value="FAD_FR"/>
    <property type="match status" value="1"/>
</dbReference>
<dbReference type="Proteomes" id="UP000664398">
    <property type="component" value="Unassembled WGS sequence"/>
</dbReference>
<dbReference type="EMBL" id="JAGDYL010000029">
    <property type="protein sequence ID" value="MBO1806324.1"/>
    <property type="molecule type" value="Genomic_DNA"/>
</dbReference>
<dbReference type="Gene3D" id="3.40.50.80">
    <property type="entry name" value="Nucleotide-binding domain of ferredoxin-NADP reductase (FNR) module"/>
    <property type="match status" value="1"/>
</dbReference>
<comment type="caution">
    <text evidence="2">The sequence shown here is derived from an EMBL/GenBank/DDBJ whole genome shotgun (WGS) entry which is preliminary data.</text>
</comment>
<dbReference type="InterPro" id="IPR007037">
    <property type="entry name" value="SIP_rossman_dom"/>
</dbReference>
<evidence type="ECO:0000259" key="1">
    <source>
        <dbReference type="PROSITE" id="PS51384"/>
    </source>
</evidence>
<organism evidence="2 3">
    <name type="scientific">Leucobacter ruminantium</name>
    <dbReference type="NCBI Taxonomy" id="1289170"/>
    <lineage>
        <taxon>Bacteria</taxon>
        <taxon>Bacillati</taxon>
        <taxon>Actinomycetota</taxon>
        <taxon>Actinomycetes</taxon>
        <taxon>Micrococcales</taxon>
        <taxon>Microbacteriaceae</taxon>
        <taxon>Leucobacter</taxon>
    </lineage>
</organism>
<dbReference type="InterPro" id="IPR013113">
    <property type="entry name" value="SIP_FAD-bd"/>
</dbReference>
<reference evidence="2" key="1">
    <citation type="submission" date="2021-03" db="EMBL/GenBank/DDBJ databases">
        <title>Leucobacter chromiisoli sp. nov., isolated from chromium-containing soil of chemical plant.</title>
        <authorList>
            <person name="Xu Z."/>
        </authorList>
    </citation>
    <scope>NUCLEOTIDE SEQUENCE</scope>
    <source>
        <strain evidence="2">A2</strain>
    </source>
</reference>
<name>A0A939LWX1_9MICO</name>
<dbReference type="InterPro" id="IPR039261">
    <property type="entry name" value="FNR_nucleotide-bd"/>
</dbReference>
<dbReference type="CDD" id="cd06193">
    <property type="entry name" value="siderophore_interacting"/>
    <property type="match status" value="1"/>
</dbReference>
<sequence>MPAAARPVCLMPVGIRSLEVARLADVTPVMRRITLTGAELKEFTGSNGNFTAEFLSPNFDDDVRLLFPYPGEDTPVLPVIENGRVTFAPGRRPIARAYTVRRFDSGAGELDLDIILHGDGYASTWAKTVAIGDPIPVVGPGKTLPLPKDVNRSVLLGDDTAIPAIARFLEELAPNSEGEAFITVPNGDYIYPLTSPDLFEVHWLVAEPSKEKTERTLCAALQDRDLPAENLFVWVAGEQSEVQATRRYLVNERGIPRQAVSFTGYWRRGHCGLPTPEQADRSDSIH</sequence>
<dbReference type="Gene3D" id="2.40.30.10">
    <property type="entry name" value="Translation factors"/>
    <property type="match status" value="1"/>
</dbReference>
<dbReference type="PANTHER" id="PTHR30157:SF0">
    <property type="entry name" value="NADPH-DEPENDENT FERRIC-CHELATE REDUCTASE"/>
    <property type="match status" value="1"/>
</dbReference>
<dbReference type="PANTHER" id="PTHR30157">
    <property type="entry name" value="FERRIC REDUCTASE, NADPH-DEPENDENT"/>
    <property type="match status" value="1"/>
</dbReference>
<dbReference type="Pfam" id="PF04954">
    <property type="entry name" value="SIP"/>
    <property type="match status" value="1"/>
</dbReference>
<dbReference type="SUPFAM" id="SSF63380">
    <property type="entry name" value="Riboflavin synthase domain-like"/>
    <property type="match status" value="1"/>
</dbReference>
<gene>
    <name evidence="2" type="ORF">J4H91_13510</name>
</gene>
<evidence type="ECO:0000313" key="3">
    <source>
        <dbReference type="Proteomes" id="UP000664398"/>
    </source>
</evidence>